<accession>A0AA40HMA7</accession>
<dbReference type="EMBL" id="JAULJE010000016">
    <property type="protein sequence ID" value="KAK1333866.1"/>
    <property type="molecule type" value="Genomic_DNA"/>
</dbReference>
<name>A0AA40HMA7_CNENI</name>
<organism evidence="2 3">
    <name type="scientific">Cnephaeus nilssonii</name>
    <name type="common">Northern bat</name>
    <name type="synonym">Eptesicus nilssonii</name>
    <dbReference type="NCBI Taxonomy" id="3371016"/>
    <lineage>
        <taxon>Eukaryota</taxon>
        <taxon>Metazoa</taxon>
        <taxon>Chordata</taxon>
        <taxon>Craniata</taxon>
        <taxon>Vertebrata</taxon>
        <taxon>Euteleostomi</taxon>
        <taxon>Mammalia</taxon>
        <taxon>Eutheria</taxon>
        <taxon>Laurasiatheria</taxon>
        <taxon>Chiroptera</taxon>
        <taxon>Yangochiroptera</taxon>
        <taxon>Vespertilionidae</taxon>
        <taxon>Cnephaeus</taxon>
    </lineage>
</organism>
<gene>
    <name evidence="2" type="ORF">QTO34_006255</name>
</gene>
<dbReference type="Proteomes" id="UP001177744">
    <property type="component" value="Unassembled WGS sequence"/>
</dbReference>
<evidence type="ECO:0000313" key="2">
    <source>
        <dbReference type="EMBL" id="KAK1333866.1"/>
    </source>
</evidence>
<feature type="region of interest" description="Disordered" evidence="1">
    <location>
        <begin position="1"/>
        <end position="57"/>
    </location>
</feature>
<dbReference type="AlphaFoldDB" id="A0AA40HMA7"/>
<keyword evidence="3" id="KW-1185">Reference proteome</keyword>
<protein>
    <submittedName>
        <fullName evidence="2">Uncharacterized protein</fullName>
    </submittedName>
</protein>
<reference evidence="2" key="1">
    <citation type="submission" date="2023-06" db="EMBL/GenBank/DDBJ databases">
        <title>Reference genome for the Northern bat (Eptesicus nilssonii), a most northern bat species.</title>
        <authorList>
            <person name="Laine V.N."/>
            <person name="Pulliainen A.T."/>
            <person name="Lilley T.M."/>
        </authorList>
    </citation>
    <scope>NUCLEOTIDE SEQUENCE</scope>
    <source>
        <strain evidence="2">BLF_Eptnil</strain>
        <tissue evidence="2">Kidney</tissue>
    </source>
</reference>
<feature type="compositionally biased region" description="Basic and acidic residues" evidence="1">
    <location>
        <begin position="45"/>
        <end position="57"/>
    </location>
</feature>
<evidence type="ECO:0000256" key="1">
    <source>
        <dbReference type="SAM" id="MobiDB-lite"/>
    </source>
</evidence>
<comment type="caution">
    <text evidence="2">The sequence shown here is derived from an EMBL/GenBank/DDBJ whole genome shotgun (WGS) entry which is preliminary data.</text>
</comment>
<proteinExistence type="predicted"/>
<sequence>MTAVAKRSAMPDGDLAMTATAERSAPWTVESNGQKHPGWCSTDCHSSRKPEGPRPRCERKDQLQTIHHWACNLRSSAQSVQEQAHSWERDGLPLEDLAGNPIWPGSTPIQRMTIPFEATPYRRNKPGRPAC</sequence>
<evidence type="ECO:0000313" key="3">
    <source>
        <dbReference type="Proteomes" id="UP001177744"/>
    </source>
</evidence>